<dbReference type="EMBL" id="MT142871">
    <property type="protein sequence ID" value="QJA89814.1"/>
    <property type="molecule type" value="Genomic_DNA"/>
</dbReference>
<dbReference type="EMBL" id="MT141737">
    <property type="protein sequence ID" value="QJA69803.1"/>
    <property type="molecule type" value="Genomic_DNA"/>
</dbReference>
<evidence type="ECO:0000259" key="1">
    <source>
        <dbReference type="PROSITE" id="PS50966"/>
    </source>
</evidence>
<name>A0A6M3L8Q0_9ZZZZ</name>
<gene>
    <name evidence="2" type="ORF">MM415A04273_0009</name>
    <name evidence="3" type="ORF">MM415B02492_0007</name>
</gene>
<dbReference type="AlphaFoldDB" id="A0A6M3L8Q0"/>
<protein>
    <recommendedName>
        <fullName evidence="1">SWIM-type domain-containing protein</fullName>
    </recommendedName>
</protein>
<sequence>MQECYGNETILHPRKGTKTVKDYHFIYIEQLDKVICIKDETGKKQTNYIITIYRRNTGEVFFNCDCPANVYPCRHIEFIQDEFNLGKEVTPKEWIDKVKEEYAINWLKNQKQSFEQFIGGKNG</sequence>
<feature type="domain" description="SWIM-type" evidence="1">
    <location>
        <begin position="48"/>
        <end position="84"/>
    </location>
</feature>
<proteinExistence type="predicted"/>
<dbReference type="InterPro" id="IPR007527">
    <property type="entry name" value="Znf_SWIM"/>
</dbReference>
<accession>A0A6M3L8Q0</accession>
<dbReference type="GO" id="GO:0008270">
    <property type="term" value="F:zinc ion binding"/>
    <property type="evidence" value="ECO:0007669"/>
    <property type="project" value="InterPro"/>
</dbReference>
<evidence type="ECO:0000313" key="3">
    <source>
        <dbReference type="EMBL" id="QJA89814.1"/>
    </source>
</evidence>
<evidence type="ECO:0000313" key="2">
    <source>
        <dbReference type="EMBL" id="QJA69803.1"/>
    </source>
</evidence>
<reference evidence="3" key="1">
    <citation type="submission" date="2020-03" db="EMBL/GenBank/DDBJ databases">
        <title>The deep terrestrial virosphere.</title>
        <authorList>
            <person name="Holmfeldt K."/>
            <person name="Nilsson E."/>
            <person name="Simone D."/>
            <person name="Lopez-Fernandez M."/>
            <person name="Wu X."/>
            <person name="de Brujin I."/>
            <person name="Lundin D."/>
            <person name="Andersson A."/>
            <person name="Bertilsson S."/>
            <person name="Dopson M."/>
        </authorList>
    </citation>
    <scope>NUCLEOTIDE SEQUENCE</scope>
    <source>
        <strain evidence="2">MM415A04273</strain>
        <strain evidence="3">MM415B02492</strain>
    </source>
</reference>
<organism evidence="3">
    <name type="scientific">viral metagenome</name>
    <dbReference type="NCBI Taxonomy" id="1070528"/>
    <lineage>
        <taxon>unclassified sequences</taxon>
        <taxon>metagenomes</taxon>
        <taxon>organismal metagenomes</taxon>
    </lineage>
</organism>
<dbReference type="PROSITE" id="PS50966">
    <property type="entry name" value="ZF_SWIM"/>
    <property type="match status" value="1"/>
</dbReference>